<dbReference type="Gene3D" id="2.60.40.10">
    <property type="entry name" value="Immunoglobulins"/>
    <property type="match status" value="1"/>
</dbReference>
<feature type="domain" description="Laminin G" evidence="3">
    <location>
        <begin position="553"/>
        <end position="687"/>
    </location>
</feature>
<feature type="domain" description="LamG-like jellyroll fold" evidence="4">
    <location>
        <begin position="557"/>
        <end position="692"/>
    </location>
</feature>
<sequence length="1411" mass="150736">MNPKRPQPFIRFASSGCRSGTTLFTRVLTACAAASLAPAQTTSIESDVVTRSALTSESVTLSGNAELRLTDATLPLVSSTVDLVSENAWLVLTLVDPSDAIDGFLDQVRVHGEPAVLDENVRVMQHASGTAIVAQGPEFLPLQVFTGPAFTGDSSFPTQLTYHRASGLGTFHDAISSFKLKRGYMATFAENEDGTGISKVFIAQDGDLEVNVMPPGLDDTVSFVRIFPWAAVGKKGWSGGVPMQRDLPLSETPDQPGPVVDSDWLNLDWNYDWNNATVSTRSTEYIPMRHNAGWNSWTNINNKIGSTQVLGFNEPDRPDQANMTVDAAIALWPNLLTSGLRIGSPAPASANWTSNADWLGQFIEKADALNYRVDFVALHFYQANYSAQNLYDYLRAIHVRTRRPIWITEMNNGANWTDDAQPNLTQAENSTILQAFVQIMDSAPFVERYAIYNWVGDNRSMVLYDANLGIDVLTPAGEMYKAHHAPAAFVAEAPPVNDTRFEANYHFDGDLTDASGSASPASSAGTPQFVDGVIGQGLHFDGTDDHVQLPSKIAGGIDFTFASWVKWDGGATFQRIFDFGCDTNEYMFLTPNSGGNTLRFSITEGSYQNQLMLQTDPLVAGQWTHVAVTLKGNTGKLFVNGVKKAESTTMTINPVNLAAWSNYLGKSHFAADPHFAGTLDEVVISDVAFSDETIATMASNTPPEFAQTVIEAPTTVAGRYFRWSVADQALDSQSLPSELRFAKAGGPAWIGVLPDGTLYGTPESAGTWEVAVTVTDPSGSANVASVVITADGGSSLPESEDVAALYHFDGHPRSSVGLLHGQASGGPTYVEGHIGQAIALDGTNDYVQLPAEVTSGPGFTFGAWVRWDGGSSWQRIFDFGAGSSSYAFLTPYSGSATCRFAMLAPGASGEVRLESSTPLRTGVWTYVTVTMDGTTAKLYLDGVEADSTDLPLTPADLAATSNYLGKSQFSSDPYFNGLIDEVHLFHRALTGPEIAEIMAGDTSGPAFAVSPLDLGSATAGTRFSASIADQITGASGSLVFQKTSGAPWLEVTADGRILGTPAAIDAGPNRFGVRVVDATGRIDEAELDIHVTGSGSGAMAAYAFEGNADDYLGGANGLLSGTTDFVDGMRGQALAFDGSTTAVTLPAGVASSDDITIATWMRWDGGAIWQRLFDFGNSTDQYFFITPKSGGGTLRFAIKASAAAAEERLEVPTPAPGTWIHVALTLEGDLGRLYIDGREKVSGAILTDPSDLNPALLYLGDSLFEADPSFAGALDEFQIFDHALTANEIADLVGSGVRSAPETFAEWSERMLPTGARPGADSDGDGASNLAEFRLGLDPTDRNSAFRVHVRNGQLEWPSAMDLRFFVERNASLSAGGWETIDEVEGSDTSNSWPMPDPEDDAAFFRIRFAE</sequence>
<keyword evidence="6" id="KW-1185">Reference proteome</keyword>
<dbReference type="InterPro" id="IPR013783">
    <property type="entry name" value="Ig-like_fold"/>
</dbReference>
<evidence type="ECO:0000259" key="4">
    <source>
        <dbReference type="SMART" id="SM00560"/>
    </source>
</evidence>
<dbReference type="PANTHER" id="PTHR34154">
    <property type="entry name" value="ALKALI-SENSITIVE LINKAGE PROTEIN 1"/>
    <property type="match status" value="1"/>
</dbReference>
<dbReference type="InterPro" id="IPR015919">
    <property type="entry name" value="Cadherin-like_sf"/>
</dbReference>
<dbReference type="Pfam" id="PF11790">
    <property type="entry name" value="Glyco_hydro_cc"/>
    <property type="match status" value="1"/>
</dbReference>
<dbReference type="InterPro" id="IPR001791">
    <property type="entry name" value="Laminin_G"/>
</dbReference>
<feature type="domain" description="Laminin G" evidence="3">
    <location>
        <begin position="1149"/>
        <end position="1282"/>
    </location>
</feature>
<proteinExistence type="predicted"/>
<evidence type="ECO:0000259" key="3">
    <source>
        <dbReference type="SMART" id="SM00282"/>
    </source>
</evidence>
<dbReference type="PANTHER" id="PTHR34154:SF3">
    <property type="entry name" value="ALKALI-SENSITIVE LINKAGE PROTEIN 1"/>
    <property type="match status" value="1"/>
</dbReference>
<protein>
    <submittedName>
        <fullName evidence="5">Uncharacterized protein</fullName>
    </submittedName>
</protein>
<dbReference type="InterPro" id="IPR053183">
    <property type="entry name" value="ASL1"/>
</dbReference>
<dbReference type="Gene3D" id="2.60.120.200">
    <property type="match status" value="3"/>
</dbReference>
<dbReference type="SMART" id="SM00282">
    <property type="entry name" value="LamG"/>
    <property type="match status" value="3"/>
</dbReference>
<keyword evidence="1" id="KW-0732">Signal</keyword>
<dbReference type="Proteomes" id="UP000557717">
    <property type="component" value="Unassembled WGS sequence"/>
</dbReference>
<feature type="domain" description="LamG-like jellyroll fold" evidence="4">
    <location>
        <begin position="857"/>
        <end position="992"/>
    </location>
</feature>
<dbReference type="Pfam" id="PF13385">
    <property type="entry name" value="Laminin_G_3"/>
    <property type="match status" value="3"/>
</dbReference>
<accession>A0A840V9G9</accession>
<reference evidence="5 6" key="1">
    <citation type="submission" date="2020-08" db="EMBL/GenBank/DDBJ databases">
        <title>Genomic Encyclopedia of Type Strains, Phase IV (KMG-IV): sequencing the most valuable type-strain genomes for metagenomic binning, comparative biology and taxonomic classification.</title>
        <authorList>
            <person name="Goeker M."/>
        </authorList>
    </citation>
    <scope>NUCLEOTIDE SEQUENCE [LARGE SCALE GENOMIC DNA]</scope>
    <source>
        <strain evidence="5 6">YC6886</strain>
    </source>
</reference>
<gene>
    <name evidence="5" type="ORF">HNR46_000653</name>
</gene>
<evidence type="ECO:0000313" key="5">
    <source>
        <dbReference type="EMBL" id="MBB5350429.1"/>
    </source>
</evidence>
<dbReference type="InterPro" id="IPR024655">
    <property type="entry name" value="Asl1_glyco_hydro_catalytic"/>
</dbReference>
<organism evidence="5 6">
    <name type="scientific">Haloferula luteola</name>
    <dbReference type="NCBI Taxonomy" id="595692"/>
    <lineage>
        <taxon>Bacteria</taxon>
        <taxon>Pseudomonadati</taxon>
        <taxon>Verrucomicrobiota</taxon>
        <taxon>Verrucomicrobiia</taxon>
        <taxon>Verrucomicrobiales</taxon>
        <taxon>Verrucomicrobiaceae</taxon>
        <taxon>Haloferula</taxon>
    </lineage>
</organism>
<dbReference type="GO" id="GO:0016020">
    <property type="term" value="C:membrane"/>
    <property type="evidence" value="ECO:0007669"/>
    <property type="project" value="InterPro"/>
</dbReference>
<dbReference type="SUPFAM" id="SSF49313">
    <property type="entry name" value="Cadherin-like"/>
    <property type="match status" value="1"/>
</dbReference>
<dbReference type="SMART" id="SM00560">
    <property type="entry name" value="LamGL"/>
    <property type="match status" value="3"/>
</dbReference>
<comment type="caution">
    <text evidence="5">The sequence shown here is derived from an EMBL/GenBank/DDBJ whole genome shotgun (WGS) entry which is preliminary data.</text>
</comment>
<dbReference type="GO" id="GO:0071966">
    <property type="term" value="P:fungal-type cell wall polysaccharide metabolic process"/>
    <property type="evidence" value="ECO:0007669"/>
    <property type="project" value="TreeGrafter"/>
</dbReference>
<dbReference type="Gene3D" id="3.20.20.80">
    <property type="entry name" value="Glycosidases"/>
    <property type="match status" value="1"/>
</dbReference>
<evidence type="ECO:0000256" key="1">
    <source>
        <dbReference type="ARBA" id="ARBA00022729"/>
    </source>
</evidence>
<feature type="domain" description="Laminin G" evidence="3">
    <location>
        <begin position="857"/>
        <end position="987"/>
    </location>
</feature>
<dbReference type="SUPFAM" id="SSF49899">
    <property type="entry name" value="Concanavalin A-like lectins/glucanases"/>
    <property type="match status" value="3"/>
</dbReference>
<dbReference type="EMBL" id="JACHFD010000002">
    <property type="protein sequence ID" value="MBB5350429.1"/>
    <property type="molecule type" value="Genomic_DNA"/>
</dbReference>
<name>A0A840V9G9_9BACT</name>
<dbReference type="InterPro" id="IPR017853">
    <property type="entry name" value="GH"/>
</dbReference>
<dbReference type="RefSeq" id="WP_184015711.1">
    <property type="nucleotide sequence ID" value="NZ_JACHFD010000002.1"/>
</dbReference>
<feature type="domain" description="LamG-like jellyroll fold" evidence="4">
    <location>
        <begin position="1153"/>
        <end position="1287"/>
    </location>
</feature>
<evidence type="ECO:0000256" key="2">
    <source>
        <dbReference type="ARBA" id="ARBA00023157"/>
    </source>
</evidence>
<keyword evidence="2" id="KW-1015">Disulfide bond</keyword>
<dbReference type="SUPFAM" id="SSF51445">
    <property type="entry name" value="(Trans)glycosidases"/>
    <property type="match status" value="1"/>
</dbReference>
<dbReference type="InterPro" id="IPR013320">
    <property type="entry name" value="ConA-like_dom_sf"/>
</dbReference>
<evidence type="ECO:0000313" key="6">
    <source>
        <dbReference type="Proteomes" id="UP000557717"/>
    </source>
</evidence>
<dbReference type="InterPro" id="IPR006558">
    <property type="entry name" value="LamG-like"/>
</dbReference>
<dbReference type="GO" id="GO:0005509">
    <property type="term" value="F:calcium ion binding"/>
    <property type="evidence" value="ECO:0007669"/>
    <property type="project" value="InterPro"/>
</dbReference>
<dbReference type="Gene3D" id="2.60.20.10">
    <property type="entry name" value="Crystallins"/>
    <property type="match status" value="1"/>
</dbReference>